<dbReference type="CDD" id="cd00093">
    <property type="entry name" value="HTH_XRE"/>
    <property type="match status" value="1"/>
</dbReference>
<gene>
    <name evidence="2" type="ORF">Srubr_37160</name>
</gene>
<dbReference type="Gene3D" id="1.10.260.40">
    <property type="entry name" value="lambda repressor-like DNA-binding domains"/>
    <property type="match status" value="1"/>
</dbReference>
<feature type="domain" description="HTH cro/C1-type" evidence="1">
    <location>
        <begin position="109"/>
        <end position="164"/>
    </location>
</feature>
<keyword evidence="3" id="KW-1185">Reference proteome</keyword>
<dbReference type="InterPro" id="IPR001387">
    <property type="entry name" value="Cro/C1-type_HTH"/>
</dbReference>
<name>A0ABQ3RDC3_STRRR</name>
<evidence type="ECO:0000313" key="3">
    <source>
        <dbReference type="Proteomes" id="UP000646738"/>
    </source>
</evidence>
<comment type="caution">
    <text evidence="2">The sequence shown here is derived from an EMBL/GenBank/DDBJ whole genome shotgun (WGS) entry which is preliminary data.</text>
</comment>
<dbReference type="PROSITE" id="PS50943">
    <property type="entry name" value="HTH_CROC1"/>
    <property type="match status" value="1"/>
</dbReference>
<evidence type="ECO:0000259" key="1">
    <source>
        <dbReference type="PROSITE" id="PS50943"/>
    </source>
</evidence>
<organism evidence="2 3">
    <name type="scientific">Streptomyces rubradiris</name>
    <name type="common">Streptomyces achromogenes subsp. rubradiris</name>
    <dbReference type="NCBI Taxonomy" id="285531"/>
    <lineage>
        <taxon>Bacteria</taxon>
        <taxon>Bacillati</taxon>
        <taxon>Actinomycetota</taxon>
        <taxon>Actinomycetes</taxon>
        <taxon>Kitasatosporales</taxon>
        <taxon>Streptomycetaceae</taxon>
        <taxon>Streptomyces</taxon>
    </lineage>
</organism>
<protein>
    <recommendedName>
        <fullName evidence="1">HTH cro/C1-type domain-containing protein</fullName>
    </recommendedName>
</protein>
<dbReference type="SUPFAM" id="SSF47413">
    <property type="entry name" value="lambda repressor-like DNA-binding domains"/>
    <property type="match status" value="1"/>
</dbReference>
<reference evidence="3" key="1">
    <citation type="submission" date="2023-07" db="EMBL/GenBank/DDBJ databases">
        <title>Whole genome shotgun sequence of Streptomyces achromogenes subsp. rubradiris NBRC 14000.</title>
        <authorList>
            <person name="Komaki H."/>
            <person name="Tamura T."/>
        </authorList>
    </citation>
    <scope>NUCLEOTIDE SEQUENCE [LARGE SCALE GENOMIC DNA]</scope>
    <source>
        <strain evidence="3">NBRC 14000</strain>
    </source>
</reference>
<dbReference type="Proteomes" id="UP000646738">
    <property type="component" value="Unassembled WGS sequence"/>
</dbReference>
<dbReference type="Pfam" id="PF13560">
    <property type="entry name" value="HTH_31"/>
    <property type="match status" value="1"/>
</dbReference>
<accession>A0ABQ3RDC3</accession>
<sequence length="381" mass="42418">MGTLSGGEVAQCTQPADSMPVERLRWNPVDRILRDELLDELSFEGGKLLESLERCATSWNLRCAPRTFTVRLWSDTREGAGMIETAESATPAFEAATPALCRLQLGSELRQLRNQKKMTGAEVCRLLSWAASKLTRLETADNGVVEPADVIALCQIYGAAPEKQRVLVGYATVTKTKKDWWQSPEVRDVIQPGFKAYLDLEATAEKLENYESEYIPGLLQTEPYVRAIHTRAHTGLPAEQIDRLVAVRMTRQEVLHREVDPLGFIAIINEAVLRRVVGSREVMKKQLEHIVDLASSVPNIKVQVVPFDIGAHPGMNGPFIVLKFGVPNLKPMVYLENLVGAGVSRRDDDVKKYEAAFSDLQALAPGYQKSLSMIHHVSKEM</sequence>
<dbReference type="Pfam" id="PF19054">
    <property type="entry name" value="DUF5753"/>
    <property type="match status" value="1"/>
</dbReference>
<dbReference type="InterPro" id="IPR010982">
    <property type="entry name" value="Lambda_DNA-bd_dom_sf"/>
</dbReference>
<evidence type="ECO:0000313" key="2">
    <source>
        <dbReference type="EMBL" id="GHI53870.1"/>
    </source>
</evidence>
<proteinExistence type="predicted"/>
<dbReference type="InterPro" id="IPR043917">
    <property type="entry name" value="DUF5753"/>
</dbReference>
<dbReference type="EMBL" id="BNEA01000015">
    <property type="protein sequence ID" value="GHI53870.1"/>
    <property type="molecule type" value="Genomic_DNA"/>
</dbReference>